<dbReference type="SUPFAM" id="SSF51735">
    <property type="entry name" value="NAD(P)-binding Rossmann-fold domains"/>
    <property type="match status" value="1"/>
</dbReference>
<dbReference type="InterPro" id="IPR055170">
    <property type="entry name" value="GFO_IDH_MocA-like_dom"/>
</dbReference>
<dbReference type="PANTHER" id="PTHR43377:SF1">
    <property type="entry name" value="BILIVERDIN REDUCTASE A"/>
    <property type="match status" value="1"/>
</dbReference>
<accession>A0A9X4KLC8</accession>
<dbReference type="SUPFAM" id="SSF55347">
    <property type="entry name" value="Glyceraldehyde-3-phosphate dehydrogenase-like, C-terminal domain"/>
    <property type="match status" value="1"/>
</dbReference>
<dbReference type="InterPro" id="IPR036291">
    <property type="entry name" value="NAD(P)-bd_dom_sf"/>
</dbReference>
<keyword evidence="3" id="KW-1185">Reference proteome</keyword>
<evidence type="ECO:0000259" key="1">
    <source>
        <dbReference type="Pfam" id="PF22725"/>
    </source>
</evidence>
<protein>
    <submittedName>
        <fullName evidence="2">Gfo/Idh/MocA family oxidoreductase</fullName>
    </submittedName>
</protein>
<gene>
    <name evidence="2" type="ORF">OMP38_17925</name>
</gene>
<dbReference type="EMBL" id="JAPDHZ010000003">
    <property type="protein sequence ID" value="MDG0792542.1"/>
    <property type="molecule type" value="Genomic_DNA"/>
</dbReference>
<dbReference type="Gene3D" id="3.40.50.720">
    <property type="entry name" value="NAD(P)-binding Rossmann-like Domain"/>
    <property type="match status" value="1"/>
</dbReference>
<feature type="domain" description="GFO/IDH/MocA-like oxidoreductase" evidence="1">
    <location>
        <begin position="133"/>
        <end position="260"/>
    </location>
</feature>
<evidence type="ECO:0000313" key="3">
    <source>
        <dbReference type="Proteomes" id="UP001153387"/>
    </source>
</evidence>
<dbReference type="Pfam" id="PF22725">
    <property type="entry name" value="GFO_IDH_MocA_C3"/>
    <property type="match status" value="1"/>
</dbReference>
<dbReference type="Gene3D" id="3.30.360.10">
    <property type="entry name" value="Dihydrodipicolinate Reductase, domain 2"/>
    <property type="match status" value="1"/>
</dbReference>
<organism evidence="2 3">
    <name type="scientific">Cohnella ginsengisoli</name>
    <dbReference type="NCBI Taxonomy" id="425004"/>
    <lineage>
        <taxon>Bacteria</taxon>
        <taxon>Bacillati</taxon>
        <taxon>Bacillota</taxon>
        <taxon>Bacilli</taxon>
        <taxon>Bacillales</taxon>
        <taxon>Paenibacillaceae</taxon>
        <taxon>Cohnella</taxon>
    </lineage>
</organism>
<proteinExistence type="predicted"/>
<dbReference type="RefSeq" id="WP_277566331.1">
    <property type="nucleotide sequence ID" value="NZ_JAPDHZ010000003.1"/>
</dbReference>
<name>A0A9X4KLC8_9BACL</name>
<comment type="caution">
    <text evidence="2">The sequence shown here is derived from an EMBL/GenBank/DDBJ whole genome shotgun (WGS) entry which is preliminary data.</text>
</comment>
<dbReference type="Proteomes" id="UP001153387">
    <property type="component" value="Unassembled WGS sequence"/>
</dbReference>
<reference evidence="2 3" key="1">
    <citation type="submission" date="2022-10" db="EMBL/GenBank/DDBJ databases">
        <title>Comparative genomic analysis of Cohnella hashimotonis sp. nov., isolated from the International Space Station.</title>
        <authorList>
            <person name="Simpson A."/>
            <person name="Venkateswaran K."/>
        </authorList>
    </citation>
    <scope>NUCLEOTIDE SEQUENCE [LARGE SCALE GENOMIC DNA]</scope>
    <source>
        <strain evidence="2 3">DSM 18997</strain>
    </source>
</reference>
<evidence type="ECO:0000313" key="2">
    <source>
        <dbReference type="EMBL" id="MDG0792542.1"/>
    </source>
</evidence>
<dbReference type="AlphaFoldDB" id="A0A9X4KLC8"/>
<dbReference type="PANTHER" id="PTHR43377">
    <property type="entry name" value="BILIVERDIN REDUCTASE A"/>
    <property type="match status" value="1"/>
</dbReference>
<sequence>MVQPAFSIIGCQHGHIASFIEKMLGMGYRCAGIFEEDGEDRGLAIALSDRFGVPLLDAIDDALAEDVSVAGCAAVNSRKIDVAELCEARSKHIMLDKPAVTSRTGLERLRGIVGRGRIEVGMLLTQRFHPGVHTLKSLIDEGALGRLVSLDMRKPHRLNAGDRPDWFFDHARSGGIIQDLLVHDLDLLRWLTGSEIADIQGYMAKRILPEHPGFYDAAALNARLADGTLAQLYADWHTPVRNWTWGDGRIFAVGTAGSAELRLQGDPWGAREPMLLLSSDAEAIHPVPLRQPPVSLYADFMNRLRGGDSVLSGEDVLLASAAAVDADERAARIERA</sequence>
<dbReference type="InterPro" id="IPR051450">
    <property type="entry name" value="Gfo/Idh/MocA_Oxidoreductases"/>
</dbReference>